<dbReference type="eggNOG" id="COG0845">
    <property type="taxonomic scope" value="Bacteria"/>
</dbReference>
<dbReference type="Gene3D" id="2.40.50.100">
    <property type="match status" value="1"/>
</dbReference>
<feature type="transmembrane region" description="Helical" evidence="2">
    <location>
        <begin position="36"/>
        <end position="55"/>
    </location>
</feature>
<name>B8HRD5_CYAP4</name>
<dbReference type="HOGENOM" id="CLU_028453_1_0_3"/>
<proteinExistence type="predicted"/>
<evidence type="ECO:0000256" key="2">
    <source>
        <dbReference type="SAM" id="Phobius"/>
    </source>
</evidence>
<evidence type="ECO:0000313" key="3">
    <source>
        <dbReference type="EMBL" id="ACL44123.1"/>
    </source>
</evidence>
<dbReference type="STRING" id="395961.Cyan7425_1754"/>
<dbReference type="NCBIfam" id="TIGR03794">
    <property type="entry name" value="NHLM_micro_HlyD"/>
    <property type="match status" value="1"/>
</dbReference>
<keyword evidence="2" id="KW-1133">Transmembrane helix</keyword>
<organism evidence="3">
    <name type="scientific">Cyanothece sp. (strain PCC 7425 / ATCC 29141)</name>
    <dbReference type="NCBI Taxonomy" id="395961"/>
    <lineage>
        <taxon>Bacteria</taxon>
        <taxon>Bacillati</taxon>
        <taxon>Cyanobacteriota</taxon>
        <taxon>Cyanophyceae</taxon>
        <taxon>Gomontiellales</taxon>
        <taxon>Cyanothecaceae</taxon>
        <taxon>Cyanothece</taxon>
    </lineage>
</organism>
<protein>
    <submittedName>
        <fullName evidence="3">Secretion protein HlyD family protein</fullName>
    </submittedName>
</protein>
<dbReference type="KEGG" id="cyn:Cyan7425_1754"/>
<reference evidence="3" key="1">
    <citation type="submission" date="2009-01" db="EMBL/GenBank/DDBJ databases">
        <title>Complete sequence of chromosome Cyanothece sp. PCC 7425.</title>
        <authorList>
            <consortium name="US DOE Joint Genome Institute"/>
            <person name="Lucas S."/>
            <person name="Copeland A."/>
            <person name="Lapidus A."/>
            <person name="Glavina del Rio T."/>
            <person name="Dalin E."/>
            <person name="Tice H."/>
            <person name="Bruce D."/>
            <person name="Goodwin L."/>
            <person name="Pitluck S."/>
            <person name="Sims D."/>
            <person name="Meineke L."/>
            <person name="Brettin T."/>
            <person name="Detter J.C."/>
            <person name="Han C."/>
            <person name="Larimer F."/>
            <person name="Land M."/>
            <person name="Hauser L."/>
            <person name="Kyrpides N."/>
            <person name="Ovchinnikova G."/>
            <person name="Liberton M."/>
            <person name="Stoeckel J."/>
            <person name="Banerjee A."/>
            <person name="Singh A."/>
            <person name="Page L."/>
            <person name="Sato H."/>
            <person name="Zhao L."/>
            <person name="Sherman L."/>
            <person name="Pakrasi H."/>
            <person name="Richardson P."/>
        </authorList>
    </citation>
    <scope>NUCLEOTIDE SEQUENCE</scope>
    <source>
        <strain evidence="3">PCC 7425</strain>
    </source>
</reference>
<keyword evidence="1" id="KW-0175">Coiled coil</keyword>
<accession>B8HRD5</accession>
<sequence>MTNDPQKQLFRKESLDRLSSPEALDQLIQIVAPRDWLPLLTLAILVLVGVGWSIWGQIPTTVSGRGVVIRPRRIVEIQSPIAGQLEELKVEVGDCVAKGPEVTPSPSVIALVNPTDLKQQLQLQREKLQQLQNQNRTAAELELERLQLEKSSREQQRRTLQQRLQQVETLNPRLREQNRVALQQQKLSVEQRLKDAEATVPVLQQRLERRRSLYQAGALDQDTFLQAEQEYRQSLQVVAELKAQLKQLDVEATRVQQEYLEAYTALSQLETQLRDLAAQEKSLQQEVLTAATARKDQLLEVQQQIQRLEQQIVRNSMIRSPYPGCILELAVVPGQILSPGMRLGTLQVNTASDTLKAISYFPVSEGKRIKPGMIIQVTPSTVKRERFGGILGKVTAVSSFPVSKAAAISLLGSTELAGDLLGSAPQIEVQSVLQTNAQGVYQWSSSRGPKDFSLSSGTTTTDQVIVEQQAPITFVLPILRQWTGLN</sequence>
<dbReference type="PANTHER" id="PTHR30386">
    <property type="entry name" value="MEMBRANE FUSION SUBUNIT OF EMRAB-TOLC MULTIDRUG EFFLUX PUMP"/>
    <property type="match status" value="1"/>
</dbReference>
<evidence type="ECO:0000256" key="1">
    <source>
        <dbReference type="SAM" id="Coils"/>
    </source>
</evidence>
<dbReference type="PANTHER" id="PTHR30386:SF28">
    <property type="entry name" value="EXPORTED PROTEIN"/>
    <property type="match status" value="1"/>
</dbReference>
<dbReference type="InterPro" id="IPR050739">
    <property type="entry name" value="MFP"/>
</dbReference>
<dbReference type="OrthoDB" id="8439633at2"/>
<feature type="coiled-coil region" evidence="1">
    <location>
        <begin position="224"/>
        <end position="311"/>
    </location>
</feature>
<keyword evidence="2" id="KW-0812">Transmembrane</keyword>
<dbReference type="InterPro" id="IPR022275">
    <property type="entry name" value="NHPM_bacteriocin_SS_HylD"/>
</dbReference>
<dbReference type="EMBL" id="CP001344">
    <property type="protein sequence ID" value="ACL44123.1"/>
    <property type="molecule type" value="Genomic_DNA"/>
</dbReference>
<gene>
    <name evidence="3" type="ordered locus">Cyan7425_1754</name>
</gene>
<dbReference type="AlphaFoldDB" id="B8HRD5"/>
<feature type="coiled-coil region" evidence="1">
    <location>
        <begin position="114"/>
        <end position="199"/>
    </location>
</feature>
<keyword evidence="2" id="KW-0472">Membrane</keyword>